<keyword evidence="3" id="KW-1185">Reference proteome</keyword>
<reference evidence="2" key="1">
    <citation type="submission" date="2023-03" db="EMBL/GenBank/DDBJ databases">
        <title>Massive genome expansion in bonnet fungi (Mycena s.s.) driven by repeated elements and novel gene families across ecological guilds.</title>
        <authorList>
            <consortium name="Lawrence Berkeley National Laboratory"/>
            <person name="Harder C.B."/>
            <person name="Miyauchi S."/>
            <person name="Viragh M."/>
            <person name="Kuo A."/>
            <person name="Thoen E."/>
            <person name="Andreopoulos B."/>
            <person name="Lu D."/>
            <person name="Skrede I."/>
            <person name="Drula E."/>
            <person name="Henrissat B."/>
            <person name="Morin E."/>
            <person name="Kohler A."/>
            <person name="Barry K."/>
            <person name="LaButti K."/>
            <person name="Morin E."/>
            <person name="Salamov A."/>
            <person name="Lipzen A."/>
            <person name="Mereny Z."/>
            <person name="Hegedus B."/>
            <person name="Baldrian P."/>
            <person name="Stursova M."/>
            <person name="Weitz H."/>
            <person name="Taylor A."/>
            <person name="Grigoriev I.V."/>
            <person name="Nagy L.G."/>
            <person name="Martin F."/>
            <person name="Kauserud H."/>
        </authorList>
    </citation>
    <scope>NUCLEOTIDE SEQUENCE</scope>
    <source>
        <strain evidence="2">9284</strain>
    </source>
</reference>
<accession>A0AAD7CBF2</accession>
<evidence type="ECO:0000313" key="3">
    <source>
        <dbReference type="Proteomes" id="UP001221142"/>
    </source>
</evidence>
<dbReference type="InterPro" id="IPR011333">
    <property type="entry name" value="SKP1/BTB/POZ_sf"/>
</dbReference>
<proteinExistence type="predicted"/>
<name>A0AAD7CBF2_9AGAR</name>
<evidence type="ECO:0000313" key="2">
    <source>
        <dbReference type="EMBL" id="KAJ7644015.1"/>
    </source>
</evidence>
<comment type="caution">
    <text evidence="2">The sequence shown here is derived from an EMBL/GenBank/DDBJ whole genome shotgun (WGS) entry which is preliminary data.</text>
</comment>
<dbReference type="CDD" id="cd18186">
    <property type="entry name" value="BTB_POZ_ZBTB_KLHL-like"/>
    <property type="match status" value="1"/>
</dbReference>
<dbReference type="Pfam" id="PF00651">
    <property type="entry name" value="BTB"/>
    <property type="match status" value="1"/>
</dbReference>
<feature type="domain" description="BTB" evidence="1">
    <location>
        <begin position="26"/>
        <end position="130"/>
    </location>
</feature>
<dbReference type="Gene3D" id="3.30.710.10">
    <property type="entry name" value="Potassium Channel Kv1.1, Chain A"/>
    <property type="match status" value="1"/>
</dbReference>
<gene>
    <name evidence="2" type="ORF">FB45DRAFT_285843</name>
</gene>
<evidence type="ECO:0000259" key="1">
    <source>
        <dbReference type="SMART" id="SM00225"/>
    </source>
</evidence>
<organism evidence="2 3">
    <name type="scientific">Roridomyces roridus</name>
    <dbReference type="NCBI Taxonomy" id="1738132"/>
    <lineage>
        <taxon>Eukaryota</taxon>
        <taxon>Fungi</taxon>
        <taxon>Dikarya</taxon>
        <taxon>Basidiomycota</taxon>
        <taxon>Agaricomycotina</taxon>
        <taxon>Agaricomycetes</taxon>
        <taxon>Agaricomycetidae</taxon>
        <taxon>Agaricales</taxon>
        <taxon>Marasmiineae</taxon>
        <taxon>Mycenaceae</taxon>
        <taxon>Roridomyces</taxon>
    </lineage>
</organism>
<dbReference type="AlphaFoldDB" id="A0AAD7CBF2"/>
<dbReference type="SMART" id="SM00225">
    <property type="entry name" value="BTB"/>
    <property type="match status" value="1"/>
</dbReference>
<protein>
    <recommendedName>
        <fullName evidence="1">BTB domain-containing protein</fullName>
    </recommendedName>
</protein>
<dbReference type="InterPro" id="IPR000210">
    <property type="entry name" value="BTB/POZ_dom"/>
</dbReference>
<dbReference type="SUPFAM" id="SSF54695">
    <property type="entry name" value="POZ domain"/>
    <property type="match status" value="1"/>
</dbReference>
<dbReference type="EMBL" id="JARKIF010000003">
    <property type="protein sequence ID" value="KAJ7644015.1"/>
    <property type="molecule type" value="Genomic_DNA"/>
</dbReference>
<dbReference type="Proteomes" id="UP001221142">
    <property type="component" value="Unassembled WGS sequence"/>
</dbReference>
<sequence length="293" mass="32442">MATIVSSTTVNIIPEENRATPWFDDGNCIIMCSTVAFKIYKGLLAQHSPVFREMLQRKPAEVIDGCPAIQMDDSAADLASFLNAIHGCERSFQITCKQEFLTLVGVLRIATKYKADGLRQRALHPLQRIYPKSLAQWDDIYEGNSMIWHLDPVLVTNLARELEALSILPAAMAFLANSTLAQEAFGASVVQTHPLRFAPGLLNPEDIKAFTLMKEYNHVSIAKTLRFIREQSKVSCQRLHTGDGCASKFTLLFVTLSTVVATADAPAGYPSFSHHRAGHVATRRVVWKLQGSI</sequence>